<reference evidence="4 5" key="1">
    <citation type="submission" date="2021-06" db="EMBL/GenBank/DDBJ databases">
        <authorList>
            <person name="Palmer J.M."/>
        </authorList>
    </citation>
    <scope>NUCLEOTIDE SEQUENCE [LARGE SCALE GENOMIC DNA]</scope>
    <source>
        <strain evidence="4 5">CL_MEX2019</strain>
        <tissue evidence="4">Muscle</tissue>
    </source>
</reference>
<evidence type="ECO:0000259" key="3">
    <source>
        <dbReference type="PROSITE" id="PS50227"/>
    </source>
</evidence>
<feature type="region of interest" description="Disordered" evidence="2">
    <location>
        <begin position="1"/>
        <end position="27"/>
    </location>
</feature>
<feature type="compositionally biased region" description="Basic residues" evidence="2">
    <location>
        <begin position="13"/>
        <end position="27"/>
    </location>
</feature>
<dbReference type="Gene3D" id="4.10.1240.10">
    <property type="entry name" value="GPCR, family 2, extracellular hormone receptor domain"/>
    <property type="match status" value="1"/>
</dbReference>
<proteinExistence type="predicted"/>
<dbReference type="EMBL" id="JAHUTJ010074998">
    <property type="protein sequence ID" value="MED6293936.1"/>
    <property type="molecule type" value="Genomic_DNA"/>
</dbReference>
<comment type="caution">
    <text evidence="4">The sequence shown here is derived from an EMBL/GenBank/DDBJ whole genome shotgun (WGS) entry which is preliminary data.</text>
</comment>
<dbReference type="PRINTS" id="PR01279">
    <property type="entry name" value="CRFRECEPTOR"/>
</dbReference>
<evidence type="ECO:0000256" key="2">
    <source>
        <dbReference type="SAM" id="MobiDB-lite"/>
    </source>
</evidence>
<dbReference type="InterPro" id="IPR036445">
    <property type="entry name" value="GPCR_2_extracell_dom_sf"/>
</dbReference>
<organism evidence="4 5">
    <name type="scientific">Characodon lateralis</name>
    <dbReference type="NCBI Taxonomy" id="208331"/>
    <lineage>
        <taxon>Eukaryota</taxon>
        <taxon>Metazoa</taxon>
        <taxon>Chordata</taxon>
        <taxon>Craniata</taxon>
        <taxon>Vertebrata</taxon>
        <taxon>Euteleostomi</taxon>
        <taxon>Actinopterygii</taxon>
        <taxon>Neopterygii</taxon>
        <taxon>Teleostei</taxon>
        <taxon>Neoteleostei</taxon>
        <taxon>Acanthomorphata</taxon>
        <taxon>Ovalentaria</taxon>
        <taxon>Atherinomorphae</taxon>
        <taxon>Cyprinodontiformes</taxon>
        <taxon>Goodeidae</taxon>
        <taxon>Characodon</taxon>
    </lineage>
</organism>
<keyword evidence="5" id="KW-1185">Reference proteome</keyword>
<feature type="compositionally biased region" description="Polar residues" evidence="2">
    <location>
        <begin position="77"/>
        <end position="91"/>
    </location>
</feature>
<dbReference type="Proteomes" id="UP001352852">
    <property type="component" value="Unassembled WGS sequence"/>
</dbReference>
<protein>
    <recommendedName>
        <fullName evidence="3">G-protein coupled receptors family 2 profile 1 domain-containing protein</fullName>
    </recommendedName>
</protein>
<evidence type="ECO:0000313" key="5">
    <source>
        <dbReference type="Proteomes" id="UP001352852"/>
    </source>
</evidence>
<name>A0ABU7F3V1_9TELE</name>
<sequence length="269" mass="30317">MKRKKEKHERVKGGAKRKRERRRKEWRRERRLKRIQDNTLLASTPAETFILPAFLPKSARAIPNQDTDIEHMPPNPYTMNALPTAQGQTPTGELHPRKADKATPTQRKLHTQPCSKHPRRVPPPPHSVPQRQSKGPAQRHPSLRPQAQRGTFTQKLMKVVCVCVLLSGRVSSVELTCETLILLSTNLTARMLVLLNQTFIISNSSGVYCDISVDGIGTCWPRSAAGELISRPCPEQFNGIHYNTTSKYLKSTGRELHCAIQFSTVPHST</sequence>
<dbReference type="PROSITE" id="PS00649">
    <property type="entry name" value="G_PROTEIN_RECEP_F2_1"/>
    <property type="match status" value="1"/>
</dbReference>
<gene>
    <name evidence="4" type="ORF">CHARACLAT_015639</name>
</gene>
<dbReference type="SUPFAM" id="SSF111418">
    <property type="entry name" value="Hormone receptor domain"/>
    <property type="match status" value="1"/>
</dbReference>
<dbReference type="InterPro" id="IPR003051">
    <property type="entry name" value="GPCR_2_CRF_rcpt"/>
</dbReference>
<feature type="region of interest" description="Disordered" evidence="2">
    <location>
        <begin position="65"/>
        <end position="149"/>
    </location>
</feature>
<dbReference type="InterPro" id="IPR017983">
    <property type="entry name" value="GPCR_2_secretin-like_CS"/>
</dbReference>
<dbReference type="PROSITE" id="PS50227">
    <property type="entry name" value="G_PROTEIN_RECEP_F2_3"/>
    <property type="match status" value="1"/>
</dbReference>
<evidence type="ECO:0000313" key="4">
    <source>
        <dbReference type="EMBL" id="MED6293936.1"/>
    </source>
</evidence>
<evidence type="ECO:0000256" key="1">
    <source>
        <dbReference type="ARBA" id="ARBA00022729"/>
    </source>
</evidence>
<accession>A0ABU7F3V1</accession>
<keyword evidence="1" id="KW-0732">Signal</keyword>
<feature type="domain" description="G-protein coupled receptors family 2 profile 1" evidence="3">
    <location>
        <begin position="176"/>
        <end position="253"/>
    </location>
</feature>
<dbReference type="InterPro" id="IPR001879">
    <property type="entry name" value="GPCR_2_extracellular_dom"/>
</dbReference>
<dbReference type="Pfam" id="PF02793">
    <property type="entry name" value="HRM"/>
    <property type="match status" value="1"/>
</dbReference>